<organism evidence="1 2">
    <name type="scientific">Acrocarpospora corrugata</name>
    <dbReference type="NCBI Taxonomy" id="35763"/>
    <lineage>
        <taxon>Bacteria</taxon>
        <taxon>Bacillati</taxon>
        <taxon>Actinomycetota</taxon>
        <taxon>Actinomycetes</taxon>
        <taxon>Streptosporangiales</taxon>
        <taxon>Streptosporangiaceae</taxon>
        <taxon>Acrocarpospora</taxon>
    </lineage>
</organism>
<accession>A0A5M3W1Q4</accession>
<dbReference type="AlphaFoldDB" id="A0A5M3W1Q4"/>
<reference evidence="1 2" key="1">
    <citation type="submission" date="2019-10" db="EMBL/GenBank/DDBJ databases">
        <title>Whole genome shotgun sequence of Acrocarpospora corrugata NBRC 13972.</title>
        <authorList>
            <person name="Ichikawa N."/>
            <person name="Kimura A."/>
            <person name="Kitahashi Y."/>
            <person name="Komaki H."/>
            <person name="Oguchi A."/>
        </authorList>
    </citation>
    <scope>NUCLEOTIDE SEQUENCE [LARGE SCALE GENOMIC DNA]</scope>
    <source>
        <strain evidence="1 2">NBRC 13972</strain>
    </source>
</reference>
<dbReference type="EMBL" id="BLAD01000060">
    <property type="protein sequence ID" value="GES02664.1"/>
    <property type="molecule type" value="Genomic_DNA"/>
</dbReference>
<keyword evidence="2" id="KW-1185">Reference proteome</keyword>
<dbReference type="Proteomes" id="UP000334990">
    <property type="component" value="Unassembled WGS sequence"/>
</dbReference>
<sequence length="348" mass="36843">MGALSRDAVHAWTEARAVAATLVPATGAEAAAWTVRGWAEVALGCAVLGRAFDGLDRVVRAAGIRHGGPGAVRLRALRALGGPVPSWYPDEGDPGPVAPVGAEVWRLCELVAEFCAAVPTGAQARTSRGRDSARGQLRWGERYRPEPARRYRIVRGDAYAGMVWRTWMRLPTAKGVENVLVAVGRQKPELQRRVWLGIHEGAHLDLLAARDGELEFGAGLLAAESYAMAVEMAALLAAAGDGQRELAGWLRLGLLERIGRLPGFDGRIPAARGFSAPELAPLPTLAAAYVTGPLTLLCAPAETPLHARWRAGLETAPRAAEVMGRIAAAIARTSAPAPPPPRPPARAR</sequence>
<dbReference type="RefSeq" id="WP_155338871.1">
    <property type="nucleotide sequence ID" value="NZ_BAAABN010000019.1"/>
</dbReference>
<protein>
    <submittedName>
        <fullName evidence="1">Uncharacterized protein</fullName>
    </submittedName>
</protein>
<comment type="caution">
    <text evidence="1">The sequence shown here is derived from an EMBL/GenBank/DDBJ whole genome shotgun (WGS) entry which is preliminary data.</text>
</comment>
<gene>
    <name evidence="1" type="ORF">Acor_47300</name>
</gene>
<proteinExistence type="predicted"/>
<evidence type="ECO:0000313" key="2">
    <source>
        <dbReference type="Proteomes" id="UP000334990"/>
    </source>
</evidence>
<name>A0A5M3W1Q4_9ACTN</name>
<dbReference type="OrthoDB" id="3517458at2"/>
<evidence type="ECO:0000313" key="1">
    <source>
        <dbReference type="EMBL" id="GES02664.1"/>
    </source>
</evidence>